<keyword evidence="4" id="KW-1185">Reference proteome</keyword>
<proteinExistence type="predicted"/>
<gene>
    <name evidence="3" type="ORF">ACFMB1_09540</name>
</gene>
<comment type="caution">
    <text evidence="3">The sequence shown here is derived from an EMBL/GenBank/DDBJ whole genome shotgun (WGS) entry which is preliminary data.</text>
</comment>
<evidence type="ECO:0000256" key="1">
    <source>
        <dbReference type="ARBA" id="ARBA00023004"/>
    </source>
</evidence>
<reference evidence="3 4" key="1">
    <citation type="submission" date="2024-09" db="EMBL/GenBank/DDBJ databases">
        <authorList>
            <person name="Zhang Z.-H."/>
        </authorList>
    </citation>
    <scope>NUCLEOTIDE SEQUENCE [LARGE SCALE GENOMIC DNA]</scope>
    <source>
        <strain evidence="3 4">HHTR114</strain>
    </source>
</reference>
<dbReference type="SUPFAM" id="SSF50037">
    <property type="entry name" value="C-terminal domain of transcriptional repressors"/>
    <property type="match status" value="1"/>
</dbReference>
<name>A0ABW1KUJ5_9PROT</name>
<protein>
    <submittedName>
        <fullName evidence="3">FeoA family protein</fullName>
    </submittedName>
</protein>
<keyword evidence="1" id="KW-0408">Iron</keyword>
<evidence type="ECO:0000313" key="3">
    <source>
        <dbReference type="EMBL" id="MFC6035785.1"/>
    </source>
</evidence>
<accession>A0ABW1KUJ5</accession>
<dbReference type="Proteomes" id="UP001596116">
    <property type="component" value="Unassembled WGS sequence"/>
</dbReference>
<dbReference type="InterPro" id="IPR052713">
    <property type="entry name" value="FeoA"/>
</dbReference>
<dbReference type="Pfam" id="PF04023">
    <property type="entry name" value="FeoA"/>
    <property type="match status" value="1"/>
</dbReference>
<sequence>MQLTDMKKGAVGRVTAISGADPLIEAKLREIGFAEDDSVELAHFGPLAKTPICVRLNRTLIALRTEEARAIEVELDQ</sequence>
<organism evidence="3 4">
    <name type="scientific">Hyphococcus aureus</name>
    <dbReference type="NCBI Taxonomy" id="2666033"/>
    <lineage>
        <taxon>Bacteria</taxon>
        <taxon>Pseudomonadati</taxon>
        <taxon>Pseudomonadota</taxon>
        <taxon>Alphaproteobacteria</taxon>
        <taxon>Parvularculales</taxon>
        <taxon>Parvularculaceae</taxon>
        <taxon>Hyphococcus</taxon>
    </lineage>
</organism>
<dbReference type="EMBL" id="JBHPON010000001">
    <property type="protein sequence ID" value="MFC6035785.1"/>
    <property type="molecule type" value="Genomic_DNA"/>
</dbReference>
<dbReference type="PANTHER" id="PTHR42954:SF2">
    <property type="entry name" value="FE(2+) TRANSPORT PROTEIN A"/>
    <property type="match status" value="1"/>
</dbReference>
<evidence type="ECO:0000313" key="4">
    <source>
        <dbReference type="Proteomes" id="UP001596116"/>
    </source>
</evidence>
<dbReference type="InterPro" id="IPR008988">
    <property type="entry name" value="Transcriptional_repressor_C"/>
</dbReference>
<evidence type="ECO:0000259" key="2">
    <source>
        <dbReference type="SMART" id="SM00899"/>
    </source>
</evidence>
<dbReference type="Gene3D" id="2.30.30.90">
    <property type="match status" value="1"/>
</dbReference>
<dbReference type="InterPro" id="IPR038157">
    <property type="entry name" value="FeoA_core_dom"/>
</dbReference>
<dbReference type="PANTHER" id="PTHR42954">
    <property type="entry name" value="FE(2+) TRANSPORT PROTEIN A"/>
    <property type="match status" value="1"/>
</dbReference>
<dbReference type="RefSeq" id="WP_379878637.1">
    <property type="nucleotide sequence ID" value="NZ_JBHPON010000001.1"/>
</dbReference>
<dbReference type="InterPro" id="IPR007167">
    <property type="entry name" value="Fe-transptr_FeoA-like"/>
</dbReference>
<feature type="domain" description="Ferrous iron transporter FeoA-like" evidence="2">
    <location>
        <begin position="1"/>
        <end position="75"/>
    </location>
</feature>
<dbReference type="SMART" id="SM00899">
    <property type="entry name" value="FeoA"/>
    <property type="match status" value="1"/>
</dbReference>